<dbReference type="Gene3D" id="3.40.50.12230">
    <property type="match status" value="1"/>
</dbReference>
<dbReference type="GO" id="GO:0005829">
    <property type="term" value="C:cytosol"/>
    <property type="evidence" value="ECO:0007669"/>
    <property type="project" value="TreeGrafter"/>
</dbReference>
<dbReference type="InterPro" id="IPR036477">
    <property type="entry name" value="Formyl_transf_N_sf"/>
</dbReference>
<dbReference type="Proteomes" id="UP000309618">
    <property type="component" value="Unassembled WGS sequence"/>
</dbReference>
<reference evidence="3 4" key="1">
    <citation type="submission" date="2019-04" db="EMBL/GenBank/DDBJ databases">
        <title>Comparative genomics of Aeromonas veronii strains pathogenic to fish.</title>
        <authorList>
            <person name="Cascarano M.C."/>
            <person name="Smyrli M."/>
            <person name="Katharios P."/>
        </authorList>
    </citation>
    <scope>NUCLEOTIDE SEQUENCE [LARGE SCALE GENOMIC DNA]</scope>
    <source>
        <strain evidence="3 4">XU1</strain>
    </source>
</reference>
<sequence length="260" mass="29835">FSTDVNVEFDYSIDIVNACKQSNVHCYHYDSEKFSSCRSFGIAIAAGWQKMIRNIPENKLIVFHDSILPKYRGFNPLVTALIKRDEFIGVSAISAAERYDEGDVYYQEIINISYPITIKDAIQRISFCYRRLAEKICMSYYSDTLTSQPQNHNAATYSLWRNEDDYRINWFDDADDISHFIRCVGYPYKGALSYLNGLEVRIRSATVLPDVLIENRSCGKVIFKHDDKLIVVCGKGLLRLDDITVDSIDNPSIGIRSKFI</sequence>
<dbReference type="PANTHER" id="PTHR11138:SF5">
    <property type="entry name" value="METHIONYL-TRNA FORMYLTRANSFERASE, MITOCHONDRIAL"/>
    <property type="match status" value="1"/>
</dbReference>
<dbReference type="EMBL" id="SSUX01000045">
    <property type="protein sequence ID" value="THJ37738.1"/>
    <property type="molecule type" value="Genomic_DNA"/>
</dbReference>
<feature type="non-terminal residue" evidence="3">
    <location>
        <position position="1"/>
    </location>
</feature>
<dbReference type="Pfam" id="PF00551">
    <property type="entry name" value="Formyl_trans_N"/>
    <property type="match status" value="1"/>
</dbReference>
<evidence type="ECO:0000259" key="1">
    <source>
        <dbReference type="Pfam" id="PF00551"/>
    </source>
</evidence>
<dbReference type="Pfam" id="PF02911">
    <property type="entry name" value="Formyl_trans_C"/>
    <property type="match status" value="1"/>
</dbReference>
<dbReference type="RefSeq" id="WP_136502399.1">
    <property type="nucleotide sequence ID" value="NZ_SSUX01000045.1"/>
</dbReference>
<dbReference type="AlphaFoldDB" id="A0A4S5C577"/>
<name>A0A4S5C577_AERVE</name>
<dbReference type="InterPro" id="IPR011034">
    <property type="entry name" value="Formyl_transferase-like_C_sf"/>
</dbReference>
<dbReference type="GO" id="GO:0004479">
    <property type="term" value="F:methionyl-tRNA formyltransferase activity"/>
    <property type="evidence" value="ECO:0007669"/>
    <property type="project" value="TreeGrafter"/>
</dbReference>
<accession>A0A4S5C577</accession>
<dbReference type="InterPro" id="IPR002376">
    <property type="entry name" value="Formyl_transf_N"/>
</dbReference>
<dbReference type="SUPFAM" id="SSF53328">
    <property type="entry name" value="Formyltransferase"/>
    <property type="match status" value="1"/>
</dbReference>
<proteinExistence type="predicted"/>
<dbReference type="SUPFAM" id="SSF50486">
    <property type="entry name" value="FMT C-terminal domain-like"/>
    <property type="match status" value="1"/>
</dbReference>
<comment type="caution">
    <text evidence="3">The sequence shown here is derived from an EMBL/GenBank/DDBJ whole genome shotgun (WGS) entry which is preliminary data.</text>
</comment>
<evidence type="ECO:0000313" key="4">
    <source>
        <dbReference type="Proteomes" id="UP000309618"/>
    </source>
</evidence>
<gene>
    <name evidence="3" type="ORF">E8Q35_22595</name>
</gene>
<evidence type="ECO:0000313" key="3">
    <source>
        <dbReference type="EMBL" id="THJ37738.1"/>
    </source>
</evidence>
<protein>
    <submittedName>
        <fullName evidence="3">Methionyl-tRNA formyltransferase</fullName>
    </submittedName>
</protein>
<dbReference type="InterPro" id="IPR005793">
    <property type="entry name" value="Formyl_trans_C"/>
</dbReference>
<feature type="domain" description="Formyl transferase C-terminal" evidence="2">
    <location>
        <begin position="163"/>
        <end position="244"/>
    </location>
</feature>
<keyword evidence="3" id="KW-0808">Transferase</keyword>
<organism evidence="3 4">
    <name type="scientific">Aeromonas veronii</name>
    <dbReference type="NCBI Taxonomy" id="654"/>
    <lineage>
        <taxon>Bacteria</taxon>
        <taxon>Pseudomonadati</taxon>
        <taxon>Pseudomonadota</taxon>
        <taxon>Gammaproteobacteria</taxon>
        <taxon>Aeromonadales</taxon>
        <taxon>Aeromonadaceae</taxon>
        <taxon>Aeromonas</taxon>
    </lineage>
</organism>
<feature type="domain" description="Formyl transferase N-terminal" evidence="1">
    <location>
        <begin position="44"/>
        <end position="125"/>
    </location>
</feature>
<evidence type="ECO:0000259" key="2">
    <source>
        <dbReference type="Pfam" id="PF02911"/>
    </source>
</evidence>
<dbReference type="PANTHER" id="PTHR11138">
    <property type="entry name" value="METHIONYL-TRNA FORMYLTRANSFERASE"/>
    <property type="match status" value="1"/>
</dbReference>